<dbReference type="InterPro" id="IPR051162">
    <property type="entry name" value="T4SS_component"/>
</dbReference>
<dbReference type="AlphaFoldDB" id="A1ZK01"/>
<dbReference type="PANTHER" id="PTHR30121:SF11">
    <property type="entry name" value="AAA+ ATPASE DOMAIN-CONTAINING PROTEIN"/>
    <property type="match status" value="1"/>
</dbReference>
<dbReference type="RefSeq" id="WP_002696519.1">
    <property type="nucleotide sequence ID" value="NZ_AAWS01000011.1"/>
</dbReference>
<name>A1ZK01_MICM2</name>
<dbReference type="eggNOG" id="COG0433">
    <property type="taxonomic scope" value="Bacteria"/>
</dbReference>
<feature type="compositionally biased region" description="Polar residues" evidence="1">
    <location>
        <begin position="570"/>
        <end position="584"/>
    </location>
</feature>
<dbReference type="InterPro" id="IPR002789">
    <property type="entry name" value="HerA_central"/>
</dbReference>
<dbReference type="EMBL" id="AAWS01000011">
    <property type="protein sequence ID" value="EAY29454.1"/>
    <property type="molecule type" value="Genomic_DNA"/>
</dbReference>
<dbReference type="InterPro" id="IPR032689">
    <property type="entry name" value="TraG-D_C"/>
</dbReference>
<dbReference type="PANTHER" id="PTHR30121">
    <property type="entry name" value="UNCHARACTERIZED PROTEIN YJGR-RELATED"/>
    <property type="match status" value="1"/>
</dbReference>
<gene>
    <name evidence="4" type="ORF">M23134_01514</name>
</gene>
<evidence type="ECO:0008006" key="6">
    <source>
        <dbReference type="Google" id="ProtNLM"/>
    </source>
</evidence>
<organism evidence="4 5">
    <name type="scientific">Microscilla marina ATCC 23134</name>
    <dbReference type="NCBI Taxonomy" id="313606"/>
    <lineage>
        <taxon>Bacteria</taxon>
        <taxon>Pseudomonadati</taxon>
        <taxon>Bacteroidota</taxon>
        <taxon>Cytophagia</taxon>
        <taxon>Cytophagales</taxon>
        <taxon>Microscillaceae</taxon>
        <taxon>Microscilla</taxon>
    </lineage>
</organism>
<feature type="domain" description="Helicase HerA central" evidence="2">
    <location>
        <begin position="149"/>
        <end position="392"/>
    </location>
</feature>
<evidence type="ECO:0000313" key="4">
    <source>
        <dbReference type="EMBL" id="EAY29454.1"/>
    </source>
</evidence>
<feature type="region of interest" description="Disordered" evidence="1">
    <location>
        <begin position="567"/>
        <end position="617"/>
    </location>
</feature>
<comment type="caution">
    <text evidence="4">The sequence shown here is derived from an EMBL/GenBank/DDBJ whole genome shotgun (WGS) entry which is preliminary data.</text>
</comment>
<sequence length="617" mass="71038">MNTNKVNTDAPEHIFFQQILSQRWEWMLSLDTTIRLGYTKAEFLSNFIFEWMEKWVSYIEAQRDQVERYSTEYAVWMEKRGFTFKEYLSLFSARIAADAHDWYPIFEVLMIDQEEHRKALTQGFDPTEKDYLLLLSQLNNCPPTHFFNREFPAEIPLNELAKHAYVVGNTGSGKSELMKSLFYHLQKQTYTTGNKASLILMEPHGELAQDMRDFYLNKEQRHRLIYIDPFYEEGFTPVLNPFDIPNEERQNEPLIDLYSQNIAKAFSELIEGSSLSPQMEAVLIPCIATLLRKEGSSLAELQRFMNDEENDDLIKLGLQSPNPIHKNLFKSAFRKGSGYQTTKQSIYTKLLKLLGTTTFFEFTCGRSTLDLAKATDEGKIILFNLSQGKIGEDSSQAIGRLLIAMIKNVALRREYQAKNERIPTFVFIDECQNYLSPSIEKILTEARKYKVFLLMANQNLAQIEDSRLKDAIFSNTKVKIAGSNSPKTLKVMAQEMQTSLDILQDMRKYHFCAKVDDSPAFVFRSPSFLATNEAKFSLSHADQMGLKQYLLDQGYYRTKVLLKKEDATTEAANSSETPTNSQEQPPLPKYSLRKKTTNGEGNDPNPAPKYSFRKSKN</sequence>
<evidence type="ECO:0000256" key="1">
    <source>
        <dbReference type="SAM" id="MobiDB-lite"/>
    </source>
</evidence>
<reference evidence="4 5" key="1">
    <citation type="submission" date="2007-01" db="EMBL/GenBank/DDBJ databases">
        <authorList>
            <person name="Haygood M."/>
            <person name="Podell S."/>
            <person name="Anderson C."/>
            <person name="Hopkinson B."/>
            <person name="Roe K."/>
            <person name="Barbeau K."/>
            <person name="Gaasterland T."/>
            <person name="Ferriera S."/>
            <person name="Johnson J."/>
            <person name="Kravitz S."/>
            <person name="Beeson K."/>
            <person name="Sutton G."/>
            <person name="Rogers Y.-H."/>
            <person name="Friedman R."/>
            <person name="Frazier M."/>
            <person name="Venter J.C."/>
        </authorList>
    </citation>
    <scope>NUCLEOTIDE SEQUENCE [LARGE SCALE GENOMIC DNA]</scope>
    <source>
        <strain evidence="4 5">ATCC 23134</strain>
    </source>
</reference>
<dbReference type="Proteomes" id="UP000004095">
    <property type="component" value="Unassembled WGS sequence"/>
</dbReference>
<protein>
    <recommendedName>
        <fullName evidence="6">TraD/TraG TraM recognition site domain-containing protein</fullName>
    </recommendedName>
</protein>
<dbReference type="OrthoDB" id="9806951at2"/>
<evidence type="ECO:0000259" key="2">
    <source>
        <dbReference type="Pfam" id="PF01935"/>
    </source>
</evidence>
<dbReference type="CDD" id="cd01127">
    <property type="entry name" value="TrwB_TraG_TraD_VirD4"/>
    <property type="match status" value="1"/>
</dbReference>
<evidence type="ECO:0000259" key="3">
    <source>
        <dbReference type="Pfam" id="PF12696"/>
    </source>
</evidence>
<keyword evidence="5" id="KW-1185">Reference proteome</keyword>
<dbReference type="Gene3D" id="3.40.50.300">
    <property type="entry name" value="P-loop containing nucleotide triphosphate hydrolases"/>
    <property type="match status" value="2"/>
</dbReference>
<proteinExistence type="predicted"/>
<dbReference type="SUPFAM" id="SSF52540">
    <property type="entry name" value="P-loop containing nucleoside triphosphate hydrolases"/>
    <property type="match status" value="1"/>
</dbReference>
<dbReference type="Pfam" id="PF01935">
    <property type="entry name" value="DUF87"/>
    <property type="match status" value="1"/>
</dbReference>
<dbReference type="InterPro" id="IPR027417">
    <property type="entry name" value="P-loop_NTPase"/>
</dbReference>
<dbReference type="Pfam" id="PF12696">
    <property type="entry name" value="TraG-D_C"/>
    <property type="match status" value="1"/>
</dbReference>
<accession>A1ZK01</accession>
<evidence type="ECO:0000313" key="5">
    <source>
        <dbReference type="Proteomes" id="UP000004095"/>
    </source>
</evidence>
<feature type="domain" description="TraD/TraG TraM recognition site" evidence="3">
    <location>
        <begin position="424"/>
        <end position="494"/>
    </location>
</feature>